<organism evidence="9 10">
    <name type="scientific">Nezara viridula</name>
    <name type="common">Southern green stink bug</name>
    <name type="synonym">Cimex viridulus</name>
    <dbReference type="NCBI Taxonomy" id="85310"/>
    <lineage>
        <taxon>Eukaryota</taxon>
        <taxon>Metazoa</taxon>
        <taxon>Ecdysozoa</taxon>
        <taxon>Arthropoda</taxon>
        <taxon>Hexapoda</taxon>
        <taxon>Insecta</taxon>
        <taxon>Pterygota</taxon>
        <taxon>Neoptera</taxon>
        <taxon>Paraneoptera</taxon>
        <taxon>Hemiptera</taxon>
        <taxon>Heteroptera</taxon>
        <taxon>Panheteroptera</taxon>
        <taxon>Pentatomomorpha</taxon>
        <taxon>Pentatomoidea</taxon>
        <taxon>Pentatomidae</taxon>
        <taxon>Pentatominae</taxon>
        <taxon>Nezara</taxon>
    </lineage>
</organism>
<sequence length="466" mass="53413">MDYNFELILFVSMHFLVYQSESARLKDIKKKAKELTEYLAVVDACHIKQKLITSDRNEEFELVETFINTTLTLACHFCDDKDDDVPKLWYRQSRYRNSNIVEVELGMEDELSSNRVYMKPDHTLVFNRTIEEDAALYYCSAHLGKDQNFKYNYLVDIVNASAAKVTIGNLKDWTAFEEKSFTEINNKFTTSNRSDYEDIRSKDILVEVIGRWQAWGTCDGCRKIRIKIAECRLQPSIKSKNITWKYSLNDGESFLMKSFEMSCYSTGLQKLYPNISNDLLEIGNFAITEHCYAPCKVYSESKSSAQYRNTIILAEGDHFTLICPEVNPKSEVVWEKNGVAISPNIRGGNLLIDSFSNLYIITASSDEEANYTCFVDDVKMQVVSVFVRQKLVITSDVFSHFINDTSNADISNDKTTNFYLLILSVIIQDKILKGSSNILKQNKKNKSSIKSGMDGVQDQISNTIFF</sequence>
<evidence type="ECO:0000256" key="1">
    <source>
        <dbReference type="ARBA" id="ARBA00004479"/>
    </source>
</evidence>
<evidence type="ECO:0000256" key="7">
    <source>
        <dbReference type="ARBA" id="ARBA00023180"/>
    </source>
</evidence>
<dbReference type="CDD" id="cd00096">
    <property type="entry name" value="Ig"/>
    <property type="match status" value="1"/>
</dbReference>
<evidence type="ECO:0000256" key="5">
    <source>
        <dbReference type="ARBA" id="ARBA00022989"/>
    </source>
</evidence>
<evidence type="ECO:0000256" key="3">
    <source>
        <dbReference type="ARBA" id="ARBA00022692"/>
    </source>
</evidence>
<gene>
    <name evidence="9" type="ORF">NEZAVI_LOCUS1219</name>
</gene>
<evidence type="ECO:0000256" key="6">
    <source>
        <dbReference type="ARBA" id="ARBA00023136"/>
    </source>
</evidence>
<keyword evidence="5" id="KW-1133">Transmembrane helix</keyword>
<comment type="subcellular location">
    <subcellularLocation>
        <location evidence="1">Membrane</location>
        <topology evidence="1">Single-pass type I membrane protein</topology>
    </subcellularLocation>
</comment>
<feature type="domain" description="Ig-like" evidence="8">
    <location>
        <begin position="68"/>
        <end position="141"/>
    </location>
</feature>
<dbReference type="InterPro" id="IPR013783">
    <property type="entry name" value="Ig-like_fold"/>
</dbReference>
<protein>
    <recommendedName>
        <fullName evidence="8">Ig-like domain-containing protein</fullName>
    </recommendedName>
</protein>
<dbReference type="GO" id="GO:0016020">
    <property type="term" value="C:membrane"/>
    <property type="evidence" value="ECO:0007669"/>
    <property type="project" value="UniProtKB-SubCell"/>
</dbReference>
<name>A0A9P0E4M6_NEZVI</name>
<keyword evidence="10" id="KW-1185">Reference proteome</keyword>
<keyword evidence="4" id="KW-0732">Signal</keyword>
<dbReference type="SUPFAM" id="SSF48726">
    <property type="entry name" value="Immunoglobulin"/>
    <property type="match status" value="2"/>
</dbReference>
<evidence type="ECO:0000259" key="8">
    <source>
        <dbReference type="PROSITE" id="PS50835"/>
    </source>
</evidence>
<dbReference type="InterPro" id="IPR003599">
    <property type="entry name" value="Ig_sub"/>
</dbReference>
<keyword evidence="3" id="KW-0812">Transmembrane</keyword>
<dbReference type="EMBL" id="OV725077">
    <property type="protein sequence ID" value="CAH1389935.1"/>
    <property type="molecule type" value="Genomic_DNA"/>
</dbReference>
<dbReference type="PROSITE" id="PS50835">
    <property type="entry name" value="IG_LIKE"/>
    <property type="match status" value="2"/>
</dbReference>
<comment type="similarity">
    <text evidence="2">Belongs to the FAM187 family.</text>
</comment>
<dbReference type="InterPro" id="IPR036179">
    <property type="entry name" value="Ig-like_dom_sf"/>
</dbReference>
<evidence type="ECO:0000256" key="2">
    <source>
        <dbReference type="ARBA" id="ARBA00008727"/>
    </source>
</evidence>
<dbReference type="PANTHER" id="PTHR32178">
    <property type="entry name" value="FAM187"/>
    <property type="match status" value="1"/>
</dbReference>
<dbReference type="InterPro" id="IPR039311">
    <property type="entry name" value="FAM187A/B"/>
</dbReference>
<evidence type="ECO:0000313" key="9">
    <source>
        <dbReference type="EMBL" id="CAH1389935.1"/>
    </source>
</evidence>
<dbReference type="SMART" id="SM00409">
    <property type="entry name" value="IG"/>
    <property type="match status" value="2"/>
</dbReference>
<keyword evidence="7" id="KW-0325">Glycoprotein</keyword>
<dbReference type="Proteomes" id="UP001152798">
    <property type="component" value="Chromosome 1"/>
</dbReference>
<dbReference type="AlphaFoldDB" id="A0A9P0E4M6"/>
<evidence type="ECO:0000313" key="10">
    <source>
        <dbReference type="Proteomes" id="UP001152798"/>
    </source>
</evidence>
<dbReference type="OrthoDB" id="9988013at2759"/>
<keyword evidence="6" id="KW-0472">Membrane</keyword>
<evidence type="ECO:0000256" key="4">
    <source>
        <dbReference type="ARBA" id="ARBA00022729"/>
    </source>
</evidence>
<proteinExistence type="inferred from homology"/>
<accession>A0A9P0E4M6</accession>
<feature type="domain" description="Ig-like" evidence="8">
    <location>
        <begin position="294"/>
        <end position="384"/>
    </location>
</feature>
<dbReference type="PANTHER" id="PTHR32178:SF6">
    <property type="entry name" value="IG-LIKE DOMAIN-CONTAINING PROTEIN"/>
    <property type="match status" value="1"/>
</dbReference>
<reference evidence="9" key="1">
    <citation type="submission" date="2022-01" db="EMBL/GenBank/DDBJ databases">
        <authorList>
            <person name="King R."/>
        </authorList>
    </citation>
    <scope>NUCLEOTIDE SEQUENCE</scope>
</reference>
<dbReference type="Gene3D" id="2.60.40.10">
    <property type="entry name" value="Immunoglobulins"/>
    <property type="match status" value="2"/>
</dbReference>
<dbReference type="InterPro" id="IPR007110">
    <property type="entry name" value="Ig-like_dom"/>
</dbReference>